<dbReference type="Gene3D" id="3.90.230.10">
    <property type="entry name" value="Creatinase/methionine aminopeptidase superfamily"/>
    <property type="match status" value="1"/>
</dbReference>
<keyword evidence="10" id="KW-0645">Protease</keyword>
<dbReference type="GO" id="GO:0030145">
    <property type="term" value="F:manganese ion binding"/>
    <property type="evidence" value="ECO:0007669"/>
    <property type="project" value="InterPro"/>
</dbReference>
<evidence type="ECO:0000256" key="6">
    <source>
        <dbReference type="ARBA" id="ARBA00022801"/>
    </source>
</evidence>
<keyword evidence="10" id="KW-0031">Aminopeptidase</keyword>
<dbReference type="Pfam" id="PF00557">
    <property type="entry name" value="Peptidase_M24"/>
    <property type="match status" value="1"/>
</dbReference>
<dbReference type="AlphaFoldDB" id="A0A1H8E152"/>
<dbReference type="RefSeq" id="WP_092108366.1">
    <property type="nucleotide sequence ID" value="NZ_FOCN01000004.1"/>
</dbReference>
<dbReference type="InterPro" id="IPR029149">
    <property type="entry name" value="Creatin/AminoP/Spt16_N"/>
</dbReference>
<organism evidence="10 11">
    <name type="scientific">Cryobacterium luteum</name>
    <dbReference type="NCBI Taxonomy" id="1424661"/>
    <lineage>
        <taxon>Bacteria</taxon>
        <taxon>Bacillati</taxon>
        <taxon>Actinomycetota</taxon>
        <taxon>Actinomycetes</taxon>
        <taxon>Micrococcales</taxon>
        <taxon>Microbacteriaceae</taxon>
        <taxon>Cryobacterium</taxon>
    </lineage>
</organism>
<dbReference type="SUPFAM" id="SSF53092">
    <property type="entry name" value="Creatinase/prolidase N-terminal domain"/>
    <property type="match status" value="1"/>
</dbReference>
<dbReference type="GO" id="GO:0070006">
    <property type="term" value="F:metalloaminopeptidase activity"/>
    <property type="evidence" value="ECO:0007669"/>
    <property type="project" value="InterPro"/>
</dbReference>
<dbReference type="GO" id="GO:0006508">
    <property type="term" value="P:proteolysis"/>
    <property type="evidence" value="ECO:0007669"/>
    <property type="project" value="TreeGrafter"/>
</dbReference>
<comment type="similarity">
    <text evidence="3 8">Belongs to the peptidase M24B family.</text>
</comment>
<comment type="cofactor">
    <cofactor evidence="2">
        <name>Mn(2+)</name>
        <dbReference type="ChEBI" id="CHEBI:29035"/>
    </cofactor>
</comment>
<keyword evidence="7" id="KW-0464">Manganese</keyword>
<evidence type="ECO:0000259" key="9">
    <source>
        <dbReference type="SMART" id="SM01011"/>
    </source>
</evidence>
<dbReference type="STRING" id="1424661.SAMN05216281_104104"/>
<evidence type="ECO:0000313" key="11">
    <source>
        <dbReference type="Proteomes" id="UP000297654"/>
    </source>
</evidence>
<dbReference type="InterPro" id="IPR007865">
    <property type="entry name" value="Aminopep_P_N"/>
</dbReference>
<dbReference type="GO" id="GO:0005829">
    <property type="term" value="C:cytosol"/>
    <property type="evidence" value="ECO:0007669"/>
    <property type="project" value="TreeGrafter"/>
</dbReference>
<dbReference type="PANTHER" id="PTHR43226">
    <property type="entry name" value="XAA-PRO AMINOPEPTIDASE 3"/>
    <property type="match status" value="1"/>
</dbReference>
<dbReference type="SMART" id="SM01011">
    <property type="entry name" value="AMP_N"/>
    <property type="match status" value="1"/>
</dbReference>
<feature type="domain" description="Aminopeptidase P N-terminal" evidence="9">
    <location>
        <begin position="48"/>
        <end position="192"/>
    </location>
</feature>
<evidence type="ECO:0000256" key="5">
    <source>
        <dbReference type="ARBA" id="ARBA00022723"/>
    </source>
</evidence>
<dbReference type="InterPro" id="IPR000994">
    <property type="entry name" value="Pept_M24"/>
</dbReference>
<dbReference type="Gene3D" id="3.40.350.10">
    <property type="entry name" value="Creatinase/prolidase N-terminal domain"/>
    <property type="match status" value="1"/>
</dbReference>
<gene>
    <name evidence="10" type="ORF">E3O10_08300</name>
</gene>
<dbReference type="Pfam" id="PF05195">
    <property type="entry name" value="AMP_N"/>
    <property type="match status" value="1"/>
</dbReference>
<dbReference type="OrthoDB" id="9806388at2"/>
<dbReference type="PANTHER" id="PTHR43226:SF4">
    <property type="entry name" value="XAA-PRO AMINOPEPTIDASE 3"/>
    <property type="match status" value="1"/>
</dbReference>
<name>A0A1H8E152_9MICO</name>
<proteinExistence type="inferred from homology"/>
<accession>A0A1H8E152</accession>
<dbReference type="SUPFAM" id="SSF55920">
    <property type="entry name" value="Creatinase/aminopeptidase"/>
    <property type="match status" value="1"/>
</dbReference>
<evidence type="ECO:0000256" key="8">
    <source>
        <dbReference type="RuleBase" id="RU000590"/>
    </source>
</evidence>
<evidence type="ECO:0000256" key="7">
    <source>
        <dbReference type="ARBA" id="ARBA00023211"/>
    </source>
</evidence>
<keyword evidence="11" id="KW-1185">Reference proteome</keyword>
<comment type="caution">
    <text evidence="10">The sequence shown here is derived from an EMBL/GenBank/DDBJ whole genome shotgun (WGS) entry which is preliminary data.</text>
</comment>
<dbReference type="PROSITE" id="PS00491">
    <property type="entry name" value="PROLINE_PEPTIDASE"/>
    <property type="match status" value="1"/>
</dbReference>
<evidence type="ECO:0000256" key="1">
    <source>
        <dbReference type="ARBA" id="ARBA00001424"/>
    </source>
</evidence>
<protein>
    <recommendedName>
        <fullName evidence="4">Xaa-Pro aminopeptidase</fullName>
        <ecNumber evidence="4">3.4.11.9</ecNumber>
    </recommendedName>
</protein>
<keyword evidence="5 8" id="KW-0479">Metal-binding</keyword>
<keyword evidence="6" id="KW-0378">Hydrolase</keyword>
<dbReference type="InterPro" id="IPR036005">
    <property type="entry name" value="Creatinase/aminopeptidase-like"/>
</dbReference>
<dbReference type="EMBL" id="SOFF01000029">
    <property type="protein sequence ID" value="TFB89783.1"/>
    <property type="molecule type" value="Genomic_DNA"/>
</dbReference>
<dbReference type="CDD" id="cd01087">
    <property type="entry name" value="Prolidase"/>
    <property type="match status" value="1"/>
</dbReference>
<evidence type="ECO:0000256" key="3">
    <source>
        <dbReference type="ARBA" id="ARBA00008766"/>
    </source>
</evidence>
<reference evidence="10 11" key="1">
    <citation type="submission" date="2019-03" db="EMBL/GenBank/DDBJ databases">
        <title>Genomics of glacier-inhabiting Cryobacterium strains.</title>
        <authorList>
            <person name="Liu Q."/>
            <person name="Xin Y.-H."/>
        </authorList>
    </citation>
    <scope>NUCLEOTIDE SEQUENCE [LARGE SCALE GENOMIC DNA]</scope>
    <source>
        <strain evidence="10 11">Hh15</strain>
    </source>
</reference>
<dbReference type="Proteomes" id="UP000297654">
    <property type="component" value="Unassembled WGS sequence"/>
</dbReference>
<comment type="catalytic activity">
    <reaction evidence="1">
        <text>Release of any N-terminal amino acid, including proline, that is linked to proline, even from a dipeptide or tripeptide.</text>
        <dbReference type="EC" id="3.4.11.9"/>
    </reaction>
</comment>
<evidence type="ECO:0000256" key="2">
    <source>
        <dbReference type="ARBA" id="ARBA00001936"/>
    </source>
</evidence>
<dbReference type="InterPro" id="IPR001131">
    <property type="entry name" value="Peptidase_M24B_aminopep-P_CS"/>
</dbReference>
<dbReference type="InterPro" id="IPR052433">
    <property type="entry name" value="X-Pro_dipept-like"/>
</dbReference>
<evidence type="ECO:0000256" key="4">
    <source>
        <dbReference type="ARBA" id="ARBA00012574"/>
    </source>
</evidence>
<sequence>MADTTAPVLVPAARSNENRSTTPGSTGFKSFIGSGWAARTDALPSAREQAPFAAARRARISAQYPGQRLIIPAGRLKQRSNDTDYAFRAHSAFAHLTGWGSDSEPGAVLVLEPAAAGGHDATLYFRERAGRDSDEFYANPDIGEFWIGPRPSVAQVASDLALAVRGIAELASVLHRVDSETLVLRESDPAFTEQVDEARLRFAAERVLGSNATDSPFSIEINAEHEPDAALARDLSELRLVKDAWEIAQMRLAVAATARGFDDVIADLPRSSVHARGERLVEGVFNTRARSDGNTVGYDTIAASGPHACILHWTRNDGVVAPGDLILVDAGVELDSYYTADITRTLPVNGVYSEIQRQVYETVREAADAALAIVRPGAVFRDVHAAAMAVIARRTAEWGMLPVTAEEALQPENGQHRRYMVHGTSHHLGIDVHDCAQARRDMYMDGVLEPGMVFTIEPGLYFQPDDLTVPVEFRGIGVRIEDDILVTATGAENLSAAIPRTATEVEAWIAASQR</sequence>
<dbReference type="EC" id="3.4.11.9" evidence="4"/>
<evidence type="ECO:0000313" key="10">
    <source>
        <dbReference type="EMBL" id="TFB89783.1"/>
    </source>
</evidence>